<evidence type="ECO:0000313" key="1">
    <source>
        <dbReference type="EMBL" id="KAJ7568650.1"/>
    </source>
</evidence>
<sequence>MQLSALLFSLFLLSYAAISSAEVFFEERFDDGWESCWVKSDWKRPAGLAGKWLHTAGKWHGDPDDKGIQTYPDARYFAISARFPQFSNKNRTLVIQYSVKHEQKIECGGGYIKVLSGYLNQKKFSGDTPYSIMFGPDICGTQTKKIHAIVQYKSQNYPLTKDVQCETDQLTHVYTFIIQPDASYSILVDNRERDSGSFYKDWEILPPRKIKSETKKPEDWDDREYISDPNNKKPADYDSIPAEIPDPDATKPDDWDEDDDGEWSPPKVPNPAYKGPWKPKKIKNPAYKGKWKLQWIDNPDFEDDPDLYVFPALEYFGIELWQVKAGSLFDNILICDDPSYAKQVAKETWGVNRDAEKEAFEESEKRRQEEEQRQAEAARAERDRRRGPRGHDRHRSHRDHMRERMMNKYRRRYDDDDDDEDDYHDEL</sequence>
<organism evidence="1 2">
    <name type="scientific">Diphasiastrum complanatum</name>
    <name type="common">Issler's clubmoss</name>
    <name type="synonym">Lycopodium complanatum</name>
    <dbReference type="NCBI Taxonomy" id="34168"/>
    <lineage>
        <taxon>Eukaryota</taxon>
        <taxon>Viridiplantae</taxon>
        <taxon>Streptophyta</taxon>
        <taxon>Embryophyta</taxon>
        <taxon>Tracheophyta</taxon>
        <taxon>Lycopodiopsida</taxon>
        <taxon>Lycopodiales</taxon>
        <taxon>Lycopodiaceae</taxon>
        <taxon>Lycopodioideae</taxon>
        <taxon>Diphasiastrum</taxon>
    </lineage>
</organism>
<keyword evidence="2" id="KW-1185">Reference proteome</keyword>
<gene>
    <name evidence="1" type="ORF">O6H91_01G042100</name>
</gene>
<name>A0ACC2EQA9_DIPCM</name>
<evidence type="ECO:0000313" key="2">
    <source>
        <dbReference type="Proteomes" id="UP001162992"/>
    </source>
</evidence>
<comment type="caution">
    <text evidence="1">The sequence shown here is derived from an EMBL/GenBank/DDBJ whole genome shotgun (WGS) entry which is preliminary data.</text>
</comment>
<accession>A0ACC2EQA9</accession>
<dbReference type="Proteomes" id="UP001162992">
    <property type="component" value="Chromosome 1"/>
</dbReference>
<dbReference type="EMBL" id="CM055092">
    <property type="protein sequence ID" value="KAJ7568650.1"/>
    <property type="molecule type" value="Genomic_DNA"/>
</dbReference>
<reference evidence="2" key="1">
    <citation type="journal article" date="2024" name="Proc. Natl. Acad. Sci. U.S.A.">
        <title>Extraordinary preservation of gene collinearity over three hundred million years revealed in homosporous lycophytes.</title>
        <authorList>
            <person name="Li C."/>
            <person name="Wickell D."/>
            <person name="Kuo L.Y."/>
            <person name="Chen X."/>
            <person name="Nie B."/>
            <person name="Liao X."/>
            <person name="Peng D."/>
            <person name="Ji J."/>
            <person name="Jenkins J."/>
            <person name="Williams M."/>
            <person name="Shu S."/>
            <person name="Plott C."/>
            <person name="Barry K."/>
            <person name="Rajasekar S."/>
            <person name="Grimwood J."/>
            <person name="Han X."/>
            <person name="Sun S."/>
            <person name="Hou Z."/>
            <person name="He W."/>
            <person name="Dai G."/>
            <person name="Sun C."/>
            <person name="Schmutz J."/>
            <person name="Leebens-Mack J.H."/>
            <person name="Li F.W."/>
            <person name="Wang L."/>
        </authorList>
    </citation>
    <scope>NUCLEOTIDE SEQUENCE [LARGE SCALE GENOMIC DNA]</scope>
    <source>
        <strain evidence="2">cv. PW_Plant_1</strain>
    </source>
</reference>
<protein>
    <submittedName>
        <fullName evidence="1">Uncharacterized protein</fullName>
    </submittedName>
</protein>
<proteinExistence type="predicted"/>